<feature type="non-terminal residue" evidence="1">
    <location>
        <position position="1"/>
    </location>
</feature>
<organism evidence="1 2">
    <name type="scientific">Lentinus tigrinus ALCF2SS1-6</name>
    <dbReference type="NCBI Taxonomy" id="1328759"/>
    <lineage>
        <taxon>Eukaryota</taxon>
        <taxon>Fungi</taxon>
        <taxon>Dikarya</taxon>
        <taxon>Basidiomycota</taxon>
        <taxon>Agaricomycotina</taxon>
        <taxon>Agaricomycetes</taxon>
        <taxon>Polyporales</taxon>
        <taxon>Polyporaceae</taxon>
        <taxon>Lentinus</taxon>
    </lineage>
</organism>
<evidence type="ECO:0008006" key="3">
    <source>
        <dbReference type="Google" id="ProtNLM"/>
    </source>
</evidence>
<dbReference type="EMBL" id="ML122256">
    <property type="protein sequence ID" value="RPD63490.1"/>
    <property type="molecule type" value="Genomic_DNA"/>
</dbReference>
<dbReference type="OrthoDB" id="2792339at2759"/>
<evidence type="ECO:0000313" key="1">
    <source>
        <dbReference type="EMBL" id="RPD63490.1"/>
    </source>
</evidence>
<dbReference type="Proteomes" id="UP000313359">
    <property type="component" value="Unassembled WGS sequence"/>
</dbReference>
<evidence type="ECO:0000313" key="2">
    <source>
        <dbReference type="Proteomes" id="UP000313359"/>
    </source>
</evidence>
<reference evidence="1" key="1">
    <citation type="journal article" date="2018" name="Genome Biol. Evol.">
        <title>Genomics and development of Lentinus tigrinus, a white-rot wood-decaying mushroom with dimorphic fruiting bodies.</title>
        <authorList>
            <person name="Wu B."/>
            <person name="Xu Z."/>
            <person name="Knudson A."/>
            <person name="Carlson A."/>
            <person name="Chen N."/>
            <person name="Kovaka S."/>
            <person name="LaButti K."/>
            <person name="Lipzen A."/>
            <person name="Pennachio C."/>
            <person name="Riley R."/>
            <person name="Schakwitz W."/>
            <person name="Umezawa K."/>
            <person name="Ohm R.A."/>
            <person name="Grigoriev I.V."/>
            <person name="Nagy L.G."/>
            <person name="Gibbons J."/>
            <person name="Hibbett D."/>
        </authorList>
    </citation>
    <scope>NUCLEOTIDE SEQUENCE [LARGE SCALE GENOMIC DNA]</scope>
    <source>
        <strain evidence="1">ALCF2SS1-6</strain>
    </source>
</reference>
<dbReference type="AlphaFoldDB" id="A0A5C2SIR5"/>
<proteinExistence type="predicted"/>
<sequence length="329" mass="37117">MALPSQKPELPPNVVASLRVHGLAKDNAGLPVVIELLLQQPCEPPVEELDHCPPAPALPPPLPYSSSPRIQLDVELVCQIPMLGGSDVGLGDSDYEDDETEVKELYHDDEMVEDPYQRTDTTLYSVRPLNPDQYPYHIPPLVIKIAAQREGRRIYDEANIYNVLESVQGLVVPRCYGYFRVAVDQYETTIVPWNPECRFPRDPARFDVFRMPHHSASLNILLLEKVGDRIPIGSVPRKKLRAELRAMYEELVRLGVDHFDIDYANVLLAPASPPGLEGRCSAILKRPFKFRLIDFEHSFRSNRGASSIRNSAEGSIELILGVAWRSRKH</sequence>
<accession>A0A5C2SIR5</accession>
<keyword evidence="2" id="KW-1185">Reference proteome</keyword>
<name>A0A5C2SIR5_9APHY</name>
<protein>
    <recommendedName>
        <fullName evidence="3">Protein kinase domain-containing protein</fullName>
    </recommendedName>
</protein>
<gene>
    <name evidence="1" type="ORF">L227DRAFT_651112</name>
</gene>